<proteinExistence type="predicted"/>
<protein>
    <submittedName>
        <fullName evidence="1">Uncharacterized protein</fullName>
    </submittedName>
</protein>
<keyword evidence="2" id="KW-1185">Reference proteome</keyword>
<organism evidence="1 2">
    <name type="scientific">Nonomuraea soli</name>
    <dbReference type="NCBI Taxonomy" id="1032476"/>
    <lineage>
        <taxon>Bacteria</taxon>
        <taxon>Bacillati</taxon>
        <taxon>Actinomycetota</taxon>
        <taxon>Actinomycetes</taxon>
        <taxon>Streptosporangiales</taxon>
        <taxon>Streptosporangiaceae</taxon>
        <taxon>Nonomuraea</taxon>
    </lineage>
</organism>
<evidence type="ECO:0000313" key="2">
    <source>
        <dbReference type="Proteomes" id="UP000530928"/>
    </source>
</evidence>
<dbReference type="RefSeq" id="WP_281389969.1">
    <property type="nucleotide sequence ID" value="NZ_BAABAM010000010.1"/>
</dbReference>
<dbReference type="Proteomes" id="UP000530928">
    <property type="component" value="Unassembled WGS sequence"/>
</dbReference>
<evidence type="ECO:0000313" key="1">
    <source>
        <dbReference type="EMBL" id="MBA2897208.1"/>
    </source>
</evidence>
<accession>A0A7W0CTS5</accession>
<dbReference type="EMBL" id="JACDUR010000010">
    <property type="protein sequence ID" value="MBA2897208.1"/>
    <property type="molecule type" value="Genomic_DNA"/>
</dbReference>
<comment type="caution">
    <text evidence="1">The sequence shown here is derived from an EMBL/GenBank/DDBJ whole genome shotgun (WGS) entry which is preliminary data.</text>
</comment>
<sequence length="42" mass="4944">MRPTCHEHGEQCWFAAIDDRECWGRLATYLMEEVRYGGAVRV</sequence>
<dbReference type="AlphaFoldDB" id="A0A7W0CTS5"/>
<gene>
    <name evidence="1" type="ORF">HNR30_008604</name>
</gene>
<name>A0A7W0CTS5_9ACTN</name>
<reference evidence="1 2" key="1">
    <citation type="submission" date="2020-07" db="EMBL/GenBank/DDBJ databases">
        <title>Genomic Encyclopedia of Type Strains, Phase IV (KMG-IV): sequencing the most valuable type-strain genomes for metagenomic binning, comparative biology and taxonomic classification.</title>
        <authorList>
            <person name="Goeker M."/>
        </authorList>
    </citation>
    <scope>NUCLEOTIDE SEQUENCE [LARGE SCALE GENOMIC DNA]</scope>
    <source>
        <strain evidence="1 2">DSM 45533</strain>
    </source>
</reference>